<organism evidence="1 2">
    <name type="scientific">Candidatus Woesebacteria bacterium GW2011_GWA1_39_21</name>
    <dbReference type="NCBI Taxonomy" id="1618550"/>
    <lineage>
        <taxon>Bacteria</taxon>
        <taxon>Candidatus Woeseibacteriota</taxon>
    </lineage>
</organism>
<dbReference type="EMBL" id="LBWP01000018">
    <property type="protein sequence ID" value="KKR10583.1"/>
    <property type="molecule type" value="Genomic_DNA"/>
</dbReference>
<reference evidence="1 2" key="1">
    <citation type="journal article" date="2015" name="Nature">
        <title>rRNA introns, odd ribosomes, and small enigmatic genomes across a large radiation of phyla.</title>
        <authorList>
            <person name="Brown C.T."/>
            <person name="Hug L.A."/>
            <person name="Thomas B.C."/>
            <person name="Sharon I."/>
            <person name="Castelle C.J."/>
            <person name="Singh A."/>
            <person name="Wilkins M.J."/>
            <person name="Williams K.H."/>
            <person name="Banfield J.F."/>
        </authorList>
    </citation>
    <scope>NUCLEOTIDE SEQUENCE [LARGE SCALE GENOMIC DNA]</scope>
</reference>
<protein>
    <submittedName>
        <fullName evidence="1">Uncharacterized protein</fullName>
    </submittedName>
</protein>
<dbReference type="Proteomes" id="UP000034246">
    <property type="component" value="Unassembled WGS sequence"/>
</dbReference>
<comment type="caution">
    <text evidence="1">The sequence shown here is derived from an EMBL/GenBank/DDBJ whole genome shotgun (WGS) entry which is preliminary data.</text>
</comment>
<sequence>MTYNNMNERRGGLVNRTNYRLDGEGNALYWWQYREMYERVKPYLPEEGMRITQQMADKVGFAVGVLSVNRLEWNHFDFTKTDRIDCINGFPLGKSAHIDFTRSLGIEEKDIDMNMVVNAVTGRRMARSNDHLYLAHISGIEYAEWQVRWCPLKNNPLHLLLVPNKLTEDSSVKLTKNDKERLTKVFWKVK</sequence>
<dbReference type="AlphaFoldDB" id="A0A0G0N5C6"/>
<accession>A0A0G0N5C6</accession>
<evidence type="ECO:0000313" key="2">
    <source>
        <dbReference type="Proteomes" id="UP000034246"/>
    </source>
</evidence>
<dbReference type="STRING" id="1618550.UT39_C0018G0056"/>
<gene>
    <name evidence="1" type="ORF">UT39_C0018G0056</name>
</gene>
<proteinExistence type="predicted"/>
<name>A0A0G0N5C6_9BACT</name>
<evidence type="ECO:0000313" key="1">
    <source>
        <dbReference type="EMBL" id="KKR10583.1"/>
    </source>
</evidence>